<evidence type="ECO:0000313" key="1">
    <source>
        <dbReference type="EMBL" id="CDS17380.1"/>
    </source>
</evidence>
<dbReference type="Proteomes" id="UP000492820">
    <property type="component" value="Unassembled WGS sequence"/>
</dbReference>
<dbReference type="OrthoDB" id="10033548at2759"/>
<dbReference type="EMBL" id="LK028577">
    <property type="protein sequence ID" value="CDS17380.1"/>
    <property type="molecule type" value="Genomic_DNA"/>
</dbReference>
<name>A0A068WI75_ECHGR</name>
<sequence length="190" mass="21398">MHLCPAVRCRNRQKGKKTKGESHGTSLGFQSPHCCYHLHKCDLFSTCYCTSAHFPWYFIQYPSQFYFISSFRTTLLMQSTRLYFCPSRSTNWSLLFVCRVSGSCCFAPLFGSAFSPPACMVLPLCRGAELIVRPPTTHSPIPALSHFSRSGLPVRAFVIHTLRLFCRAAPTPSRIRCICVISSLLFALIS</sequence>
<reference evidence="3" key="3">
    <citation type="submission" date="2020-10" db="UniProtKB">
        <authorList>
            <consortium name="WormBaseParasite"/>
        </authorList>
    </citation>
    <scope>IDENTIFICATION</scope>
</reference>
<dbReference type="WBParaSite" id="EgrG_001012900">
    <property type="protein sequence ID" value="EgrG_001012900"/>
    <property type="gene ID" value="EgrG_001012900"/>
</dbReference>
<reference evidence="1 2" key="1">
    <citation type="journal article" date="2013" name="Nature">
        <title>The genomes of four tapeworm species reveal adaptations to parasitism.</title>
        <authorList>
            <person name="Tsai I.J."/>
            <person name="Zarowiecki M."/>
            <person name="Holroyd N."/>
            <person name="Garciarrubio A."/>
            <person name="Sanchez-Flores A."/>
            <person name="Brooks K.L."/>
            <person name="Tracey A."/>
            <person name="Bobes R.J."/>
            <person name="Fragoso G."/>
            <person name="Sciutto E."/>
            <person name="Aslett M."/>
            <person name="Beasley H."/>
            <person name="Bennett H.M."/>
            <person name="Cai J."/>
            <person name="Camicia F."/>
            <person name="Clark R."/>
            <person name="Cucher M."/>
            <person name="De Silva N."/>
            <person name="Day T.A."/>
            <person name="Deplazes P."/>
            <person name="Estrada K."/>
            <person name="Fernandez C."/>
            <person name="Holland P.W."/>
            <person name="Hou J."/>
            <person name="Hu S."/>
            <person name="Huckvale T."/>
            <person name="Hung S.S."/>
            <person name="Kamenetzky L."/>
            <person name="Keane J.A."/>
            <person name="Kiss F."/>
            <person name="Koziol U."/>
            <person name="Lambert O."/>
            <person name="Liu K."/>
            <person name="Luo X."/>
            <person name="Luo Y."/>
            <person name="Macchiaroli N."/>
            <person name="Nichol S."/>
            <person name="Paps J."/>
            <person name="Parkinson J."/>
            <person name="Pouchkina-Stantcheva N."/>
            <person name="Riddiford N."/>
            <person name="Rosenzvit M."/>
            <person name="Salinas G."/>
            <person name="Wasmuth J.D."/>
            <person name="Zamanian M."/>
            <person name="Zheng Y."/>
            <person name="Cai X."/>
            <person name="Soberon X."/>
            <person name="Olson P.D."/>
            <person name="Laclette J.P."/>
            <person name="Brehm K."/>
            <person name="Berriman M."/>
            <person name="Garciarrubio A."/>
            <person name="Bobes R.J."/>
            <person name="Fragoso G."/>
            <person name="Sanchez-Flores A."/>
            <person name="Estrada K."/>
            <person name="Cevallos M.A."/>
            <person name="Morett E."/>
            <person name="Gonzalez V."/>
            <person name="Portillo T."/>
            <person name="Ochoa-Leyva A."/>
            <person name="Jose M.V."/>
            <person name="Sciutto E."/>
            <person name="Landa A."/>
            <person name="Jimenez L."/>
            <person name="Valdes V."/>
            <person name="Carrero J.C."/>
            <person name="Larralde C."/>
            <person name="Morales-Montor J."/>
            <person name="Limon-Lason J."/>
            <person name="Soberon X."/>
            <person name="Laclette J.P."/>
        </authorList>
    </citation>
    <scope>NUCLEOTIDE SEQUENCE [LARGE SCALE GENOMIC DNA]</scope>
</reference>
<reference evidence="1" key="2">
    <citation type="submission" date="2014-06" db="EMBL/GenBank/DDBJ databases">
        <authorList>
            <person name="Aslett M."/>
        </authorList>
    </citation>
    <scope>NUCLEOTIDE SEQUENCE</scope>
</reference>
<gene>
    <name evidence="1" type="ORF">EgrG_001012900</name>
</gene>
<proteinExistence type="predicted"/>
<accession>A0A068WI75</accession>
<evidence type="ECO:0000313" key="3">
    <source>
        <dbReference type="WBParaSite" id="EgrG_001012900"/>
    </source>
</evidence>
<dbReference type="AlphaFoldDB" id="A0A068WI75"/>
<organism evidence="1">
    <name type="scientific">Echinococcus granulosus</name>
    <name type="common">Hydatid tapeworm</name>
    <dbReference type="NCBI Taxonomy" id="6210"/>
    <lineage>
        <taxon>Eukaryota</taxon>
        <taxon>Metazoa</taxon>
        <taxon>Spiralia</taxon>
        <taxon>Lophotrochozoa</taxon>
        <taxon>Platyhelminthes</taxon>
        <taxon>Cestoda</taxon>
        <taxon>Eucestoda</taxon>
        <taxon>Cyclophyllidea</taxon>
        <taxon>Taeniidae</taxon>
        <taxon>Echinococcus</taxon>
        <taxon>Echinococcus granulosus group</taxon>
    </lineage>
</organism>
<protein>
    <submittedName>
        <fullName evidence="3">Transmembrane protein</fullName>
    </submittedName>
</protein>
<evidence type="ECO:0000313" key="2">
    <source>
        <dbReference type="Proteomes" id="UP000492820"/>
    </source>
</evidence>